<comment type="caution">
    <text evidence="1">The sequence shown here is derived from an EMBL/GenBank/DDBJ whole genome shotgun (WGS) entry which is preliminary data.</text>
</comment>
<proteinExistence type="predicted"/>
<dbReference type="InterPro" id="IPR011049">
    <property type="entry name" value="Serralysin-like_metalloprot_C"/>
</dbReference>
<dbReference type="Gene3D" id="2.150.10.10">
    <property type="entry name" value="Serralysin-like metalloprotease, C-terminal"/>
    <property type="match status" value="1"/>
</dbReference>
<evidence type="ECO:0000313" key="1">
    <source>
        <dbReference type="EMBL" id="MFG6206802.1"/>
    </source>
</evidence>
<sequence>MATLISEASIQTDPVVITDMRIESNERNTSTIDIDGVGDTPVDTQVKSKIGQLIVNDTIFGPIQIGEISITRASLNTLGATIDGQPLNGDNTFFRIPKRSFINSLQFSAGDIARHMKSSTGHDVYLLPTLLFDIASRRPITAPRITRESAQVEEDPGNYRSKLEKLLNSAQKLDLQHTQLPNNTRRWVAAAKTHLTVGSSVGIQAFGIFMGLRGIVTAIRAGDTSEVVLNSVGIASELGSIAIDVGVSKVATEMLTAGKNAFRDFAKTRFALRLGRSGGLLGGALTLPFDVFTAVKSLNAASHATGKEAIDHYVSAGLSITSAAMTVILGTAALAGLSFVGPAGLLAGAVLAIGSQVYGAVRIVDDIDDYIELTLDERWRSGFFSFCMLDVEQGVRDRYNQARTLIQHAEQLKRTARRLLDVDLKDSTEAVVNGAFDVDLVPTQVWKRNWWTKIDAWQTENVPKVRGADDTIDARDGVTQDTPGAALGVAGDDKSILWLIGDGRDSIKGVEKKSNVFHYGSGTKDLTGGEKDDRFVFEAAADQLSKIEKGSAYSKIKGAAGNDTLVLNGFKDTPRGYDVDLPAGTLQVRTPDIEAEDGATYQFHSLLENIENVETVRSAASTVTGTEHRNIIKSRGRDTIKAGAGNDQIQLWHEGATASGEEGADEYFIDHREGRFYIIEDGAQHSTIEFNWRIGLIESWVIENNSLVITSGFEFHDRPKNVVVIHDIYETTDNETRVKNTNLTFLTKDGYQLQPDLPETLDSGQSVDIEVVIIKYGRPAKPVIVYKPECWTLHQNEARYYLPRSEQNISFYSTERPNTVTSIHLDYASDELTRVEAQFSARESEKHKDLLAGCDLVYHLGTKTLTLSQFAWARGGTDPRNMIKILRTMALRPSHQYLLIFNDGVALNAQLTPETDAAPADDNYKVHAFNHWTTALNLPLKPREKQIAYELPNNEPYKLTDKNGCAALTSLPDQTAMESLEGEGATYLIHLVADMTLKLSTPGALANATVRLPYSSTWELDATSLGKIDIKLEHNRLQIGTCTIHLPVYESEDLIDQVRVISEQGIVHVVDLSFDRIYRDGLDARFFEQPQKDKPLAQAFAPMADQVVKVRNIVFADNLPGAFSYDFAAYDWVLRINKSRVEYSELRVINRCSHQDTTIFKQPLIDVPPA</sequence>
<accession>A0ABW7DFJ6</accession>
<dbReference type="SUPFAM" id="SSF51120">
    <property type="entry name" value="beta-Roll"/>
    <property type="match status" value="1"/>
</dbReference>
<protein>
    <submittedName>
        <fullName evidence="1">Calcium-binding protein</fullName>
    </submittedName>
</protein>
<gene>
    <name evidence="1" type="ORF">ACGSLL_20820</name>
</gene>
<dbReference type="EMBL" id="JBIEIL010000011">
    <property type="protein sequence ID" value="MFG6206802.1"/>
    <property type="molecule type" value="Genomic_DNA"/>
</dbReference>
<organism evidence="1 2">
    <name type="scientific">Pseudomonas retamae</name>
    <dbReference type="NCBI Taxonomy" id="702110"/>
    <lineage>
        <taxon>Bacteria</taxon>
        <taxon>Pseudomonadati</taxon>
        <taxon>Pseudomonadota</taxon>
        <taxon>Gammaproteobacteria</taxon>
        <taxon>Pseudomonadales</taxon>
        <taxon>Pseudomonadaceae</taxon>
        <taxon>Pseudomonas</taxon>
    </lineage>
</organism>
<keyword evidence="2" id="KW-1185">Reference proteome</keyword>
<reference evidence="1 2" key="1">
    <citation type="submission" date="2024-10" db="EMBL/GenBank/DDBJ databases">
        <title>Whole genome of Pseudomonas sp Strain RB5.</title>
        <authorList>
            <person name="Selami N."/>
        </authorList>
    </citation>
    <scope>NUCLEOTIDE SEQUENCE [LARGE SCALE GENOMIC DNA]</scope>
    <source>
        <strain evidence="1 2">RB5</strain>
    </source>
</reference>
<name>A0ABW7DFJ6_9PSED</name>
<dbReference type="Proteomes" id="UP001605918">
    <property type="component" value="Unassembled WGS sequence"/>
</dbReference>
<evidence type="ECO:0000313" key="2">
    <source>
        <dbReference type="Proteomes" id="UP001605918"/>
    </source>
</evidence>
<dbReference type="RefSeq" id="WP_394507769.1">
    <property type="nucleotide sequence ID" value="NZ_JBIEIL010000011.1"/>
</dbReference>